<protein>
    <submittedName>
        <fullName evidence="1">Uncharacterized protein</fullName>
    </submittedName>
</protein>
<sequence length="207" mass="23286">MKNLTVIIALMATTFLTAQDQYTKGMQKAFQLWGEGKNTEASNLFERIATAELDNWLPFYYVSQVNTVASFGEKDKSKLTQQLEKAQEYIDMAKNISPNNPEILVQQAMIHTAWVAYDGATYGMTLAPKVVSIYAKAAKIAPDNPRVVFSKAEWDMGSASYFGGDITPYCKDVERAIELFDNFKPASEFHPNWGKDRAEATLKRCNK</sequence>
<organism evidence="1 2">
    <name type="scientific">Meishania litoralis</name>
    <dbReference type="NCBI Taxonomy" id="3434685"/>
    <lineage>
        <taxon>Bacteria</taxon>
        <taxon>Pseudomonadati</taxon>
        <taxon>Bacteroidota</taxon>
        <taxon>Flavobacteriia</taxon>
        <taxon>Flavobacteriales</taxon>
        <taxon>Flavobacteriaceae</taxon>
        <taxon>Meishania</taxon>
    </lineage>
</organism>
<dbReference type="Proteomes" id="UP001595191">
    <property type="component" value="Unassembled WGS sequence"/>
</dbReference>
<gene>
    <name evidence="1" type="ORF">ACEZ3G_12555</name>
</gene>
<evidence type="ECO:0000313" key="1">
    <source>
        <dbReference type="EMBL" id="MFH6604315.1"/>
    </source>
</evidence>
<proteinExistence type="predicted"/>
<evidence type="ECO:0000313" key="2">
    <source>
        <dbReference type="Proteomes" id="UP001595191"/>
    </source>
</evidence>
<accession>A0ACC7LMQ6</accession>
<comment type="caution">
    <text evidence="1">The sequence shown here is derived from an EMBL/GenBank/DDBJ whole genome shotgun (WGS) entry which is preliminary data.</text>
</comment>
<reference evidence="1" key="1">
    <citation type="submission" date="2024-09" db="EMBL/GenBank/DDBJ databases">
        <authorList>
            <person name="Liu J."/>
        </authorList>
    </citation>
    <scope>NUCLEOTIDE SEQUENCE</scope>
    <source>
        <strain evidence="1">NBU2967</strain>
    </source>
</reference>
<dbReference type="EMBL" id="JBHFPV010000002">
    <property type="protein sequence ID" value="MFH6604315.1"/>
    <property type="molecule type" value="Genomic_DNA"/>
</dbReference>
<keyword evidence="2" id="KW-1185">Reference proteome</keyword>
<name>A0ACC7LMQ6_9FLAO</name>